<evidence type="ECO:0000313" key="3">
    <source>
        <dbReference type="Proteomes" id="UP000316855"/>
    </source>
</evidence>
<feature type="compositionally biased region" description="Basic and acidic residues" evidence="1">
    <location>
        <begin position="39"/>
        <end position="65"/>
    </location>
</feature>
<protein>
    <submittedName>
        <fullName evidence="2">Uncharacterized protein</fullName>
    </submittedName>
</protein>
<gene>
    <name evidence="2" type="ORF">Pan161_07600</name>
</gene>
<feature type="compositionally biased region" description="Basic and acidic residues" evidence="1">
    <location>
        <begin position="77"/>
        <end position="96"/>
    </location>
</feature>
<organism evidence="2 3">
    <name type="scientific">Gimesia algae</name>
    <dbReference type="NCBI Taxonomy" id="2527971"/>
    <lineage>
        <taxon>Bacteria</taxon>
        <taxon>Pseudomonadati</taxon>
        <taxon>Planctomycetota</taxon>
        <taxon>Planctomycetia</taxon>
        <taxon>Planctomycetales</taxon>
        <taxon>Planctomycetaceae</taxon>
        <taxon>Gimesia</taxon>
    </lineage>
</organism>
<dbReference type="Proteomes" id="UP000316855">
    <property type="component" value="Chromosome"/>
</dbReference>
<dbReference type="AlphaFoldDB" id="A0A517V800"/>
<feature type="compositionally biased region" description="Polar residues" evidence="1">
    <location>
        <begin position="1"/>
        <end position="16"/>
    </location>
</feature>
<dbReference type="RefSeq" id="WP_145224233.1">
    <property type="nucleotide sequence ID" value="NZ_CP036343.1"/>
</dbReference>
<evidence type="ECO:0000313" key="2">
    <source>
        <dbReference type="EMBL" id="QDT89134.1"/>
    </source>
</evidence>
<dbReference type="OrthoDB" id="291367at2"/>
<dbReference type="EMBL" id="CP036343">
    <property type="protein sequence ID" value="QDT89134.1"/>
    <property type="molecule type" value="Genomic_DNA"/>
</dbReference>
<accession>A0A517V800</accession>
<dbReference type="KEGG" id="gax:Pan161_07600"/>
<reference evidence="2 3" key="1">
    <citation type="submission" date="2019-02" db="EMBL/GenBank/DDBJ databases">
        <title>Deep-cultivation of Planctomycetes and their phenomic and genomic characterization uncovers novel biology.</title>
        <authorList>
            <person name="Wiegand S."/>
            <person name="Jogler M."/>
            <person name="Boedeker C."/>
            <person name="Pinto D."/>
            <person name="Vollmers J."/>
            <person name="Rivas-Marin E."/>
            <person name="Kohn T."/>
            <person name="Peeters S.H."/>
            <person name="Heuer A."/>
            <person name="Rast P."/>
            <person name="Oberbeckmann S."/>
            <person name="Bunk B."/>
            <person name="Jeske O."/>
            <person name="Meyerdierks A."/>
            <person name="Storesund J.E."/>
            <person name="Kallscheuer N."/>
            <person name="Luecker S."/>
            <person name="Lage O.M."/>
            <person name="Pohl T."/>
            <person name="Merkel B.J."/>
            <person name="Hornburger P."/>
            <person name="Mueller R.-W."/>
            <person name="Bruemmer F."/>
            <person name="Labrenz M."/>
            <person name="Spormann A.M."/>
            <person name="Op den Camp H."/>
            <person name="Overmann J."/>
            <person name="Amann R."/>
            <person name="Jetten M.S.M."/>
            <person name="Mascher T."/>
            <person name="Medema M.H."/>
            <person name="Devos D.P."/>
            <person name="Kaster A.-K."/>
            <person name="Ovreas L."/>
            <person name="Rohde M."/>
            <person name="Galperin M.Y."/>
            <person name="Jogler C."/>
        </authorList>
    </citation>
    <scope>NUCLEOTIDE SEQUENCE [LARGE SCALE GENOMIC DNA]</scope>
    <source>
        <strain evidence="2 3">Pan161</strain>
    </source>
</reference>
<name>A0A517V800_9PLAN</name>
<proteinExistence type="predicted"/>
<evidence type="ECO:0000256" key="1">
    <source>
        <dbReference type="SAM" id="MobiDB-lite"/>
    </source>
</evidence>
<feature type="region of interest" description="Disordered" evidence="1">
    <location>
        <begin position="1"/>
        <end position="108"/>
    </location>
</feature>
<keyword evidence="3" id="KW-1185">Reference proteome</keyword>
<sequence length="108" mass="11526">MSSINPGALNINSSFAGAQRSDASVDKQKAEAAAQNMSIDKKTMTDQQLHDVGDPDASGDRDADGRMPLGQEEETGQEAHSETEEQEDHTTHHPDAEGNLGTHLDLDA</sequence>